<feature type="region of interest" description="Disordered" evidence="1">
    <location>
        <begin position="69"/>
        <end position="252"/>
    </location>
</feature>
<feature type="compositionally biased region" description="Polar residues" evidence="1">
    <location>
        <begin position="127"/>
        <end position="136"/>
    </location>
</feature>
<protein>
    <recommendedName>
        <fullName evidence="4">DEK C-terminal domain-containing protein</fullName>
    </recommendedName>
</protein>
<proteinExistence type="predicted"/>
<evidence type="ECO:0000256" key="1">
    <source>
        <dbReference type="SAM" id="MobiDB-lite"/>
    </source>
</evidence>
<evidence type="ECO:0000313" key="3">
    <source>
        <dbReference type="Proteomes" id="UP000054144"/>
    </source>
</evidence>
<evidence type="ECO:0000313" key="2">
    <source>
        <dbReference type="EMBL" id="KIY44491.1"/>
    </source>
</evidence>
<dbReference type="PANTHER" id="PTHR15410:SF2">
    <property type="entry name" value="HIRA-INTERACTING PROTEIN 3"/>
    <property type="match status" value="1"/>
</dbReference>
<feature type="region of interest" description="Disordered" evidence="1">
    <location>
        <begin position="322"/>
        <end position="375"/>
    </location>
</feature>
<gene>
    <name evidence="2" type="ORF">FISHEDRAFT_61786</name>
</gene>
<dbReference type="EMBL" id="KN882089">
    <property type="protein sequence ID" value="KIY44491.1"/>
    <property type="molecule type" value="Genomic_DNA"/>
</dbReference>
<sequence length="375" mass="41709">MAVPDFDILEKATTDAVIAARRTKTLSSLTPRILREQLEKRFELEPGALDEKVIKKKIKETILRACDASLPQPLAEANPESDKAVNNTQKPMKTGDNTSSTSKKSQSSPPKSKPSSKQRKAPKTSHKSSATFTSAQMVEDSSDMEVFTTKEPARPSKKRRIEETPEFNTPTVTNGHDASVVDSTIVVTHDDDDKSESEMSVLVDEPPKKKRQGKKEKNEGTKSTAKISKSNERKGKEASGSKPGDSKSDERIKRLKSLVLACGVRKVWSKFFTDDKPAEQIRQLRRLLADLGMHGRLSLEQAKAIRAQRELAQELEDVKQFEKRVVGKSCAKAQSSDDDESESDTENKAPEKRRPRNARQSIMAFLADQSDSDDE</sequence>
<keyword evidence="3" id="KW-1185">Reference proteome</keyword>
<dbReference type="InterPro" id="IPR037647">
    <property type="entry name" value="HIRIP3"/>
</dbReference>
<feature type="compositionally biased region" description="Basic residues" evidence="1">
    <location>
        <begin position="114"/>
        <end position="126"/>
    </location>
</feature>
<dbReference type="OrthoDB" id="552755at2759"/>
<feature type="compositionally biased region" description="Polar residues" evidence="1">
    <location>
        <begin position="84"/>
        <end position="97"/>
    </location>
</feature>
<dbReference type="GO" id="GO:0005634">
    <property type="term" value="C:nucleus"/>
    <property type="evidence" value="ECO:0007669"/>
    <property type="project" value="TreeGrafter"/>
</dbReference>
<dbReference type="Proteomes" id="UP000054144">
    <property type="component" value="Unassembled WGS sequence"/>
</dbReference>
<feature type="compositionally biased region" description="Basic and acidic residues" evidence="1">
    <location>
        <begin position="229"/>
        <end position="252"/>
    </location>
</feature>
<reference evidence="2 3" key="1">
    <citation type="journal article" date="2015" name="Fungal Genet. Biol.">
        <title>Evolution of novel wood decay mechanisms in Agaricales revealed by the genome sequences of Fistulina hepatica and Cylindrobasidium torrendii.</title>
        <authorList>
            <person name="Floudas D."/>
            <person name="Held B.W."/>
            <person name="Riley R."/>
            <person name="Nagy L.G."/>
            <person name="Koehler G."/>
            <person name="Ransdell A.S."/>
            <person name="Younus H."/>
            <person name="Chow J."/>
            <person name="Chiniquy J."/>
            <person name="Lipzen A."/>
            <person name="Tritt A."/>
            <person name="Sun H."/>
            <person name="Haridas S."/>
            <person name="LaButti K."/>
            <person name="Ohm R.A."/>
            <person name="Kues U."/>
            <person name="Blanchette R.A."/>
            <person name="Grigoriev I.V."/>
            <person name="Minto R.E."/>
            <person name="Hibbett D.S."/>
        </authorList>
    </citation>
    <scope>NUCLEOTIDE SEQUENCE [LARGE SCALE GENOMIC DNA]</scope>
    <source>
        <strain evidence="2 3">ATCC 64428</strain>
    </source>
</reference>
<name>A0A0D7A3K4_9AGAR</name>
<organism evidence="2 3">
    <name type="scientific">Fistulina hepatica ATCC 64428</name>
    <dbReference type="NCBI Taxonomy" id="1128425"/>
    <lineage>
        <taxon>Eukaryota</taxon>
        <taxon>Fungi</taxon>
        <taxon>Dikarya</taxon>
        <taxon>Basidiomycota</taxon>
        <taxon>Agaricomycotina</taxon>
        <taxon>Agaricomycetes</taxon>
        <taxon>Agaricomycetidae</taxon>
        <taxon>Agaricales</taxon>
        <taxon>Fistulinaceae</taxon>
        <taxon>Fistulina</taxon>
    </lineage>
</organism>
<feature type="compositionally biased region" description="Polar residues" evidence="1">
    <location>
        <begin position="166"/>
        <end position="186"/>
    </location>
</feature>
<dbReference type="PANTHER" id="PTHR15410">
    <property type="entry name" value="HIRA-INTERACTING PROTEIN 3"/>
    <property type="match status" value="1"/>
</dbReference>
<evidence type="ECO:0008006" key="4">
    <source>
        <dbReference type="Google" id="ProtNLM"/>
    </source>
</evidence>
<accession>A0A0D7A3K4</accession>
<feature type="compositionally biased region" description="Low complexity" evidence="1">
    <location>
        <begin position="98"/>
        <end position="113"/>
    </location>
</feature>
<dbReference type="AlphaFoldDB" id="A0A0D7A3K4"/>